<comment type="similarity">
    <text evidence="3 8">Belongs to the trans-sulfuration enzymes family.</text>
</comment>
<evidence type="ECO:0000256" key="1">
    <source>
        <dbReference type="ARBA" id="ARBA00001933"/>
    </source>
</evidence>
<evidence type="ECO:0000256" key="3">
    <source>
        <dbReference type="ARBA" id="ARBA00009077"/>
    </source>
</evidence>
<dbReference type="STRING" id="930992.A0A0D0AKD5"/>
<evidence type="ECO:0000313" key="10">
    <source>
        <dbReference type="Proteomes" id="UP000054485"/>
    </source>
</evidence>
<evidence type="ECO:0000256" key="2">
    <source>
        <dbReference type="ARBA" id="ARBA00005038"/>
    </source>
</evidence>
<dbReference type="AlphaFoldDB" id="A0A0D0AKD5"/>
<feature type="non-terminal residue" evidence="9">
    <location>
        <position position="1"/>
    </location>
</feature>
<name>A0A0D0AKD5_9AGAM</name>
<dbReference type="SUPFAM" id="SSF53383">
    <property type="entry name" value="PLP-dependent transferases"/>
    <property type="match status" value="1"/>
</dbReference>
<dbReference type="InParanoid" id="A0A0D0AKD5"/>
<protein>
    <recommendedName>
        <fullName evidence="4">cystathionine gamma-lyase</fullName>
        <ecNumber evidence="4">4.4.1.1</ecNumber>
    </recommendedName>
    <alternativeName>
        <fullName evidence="7">Gamma-cystathionase</fullName>
    </alternativeName>
</protein>
<sequence>MGIGSTVVDLKNATGGDVRGNIQENTKVIWIGSPTNPTLVLRIVALTRQAPLVLVDNTFLSPFYVSLFLHGRDMVAHSLTKYINGNSDVVIVMGAAILPSSSTTASPKSLASSRMHL</sequence>
<dbReference type="GO" id="GO:0030170">
    <property type="term" value="F:pyridoxal phosphate binding"/>
    <property type="evidence" value="ECO:0007669"/>
    <property type="project" value="InterPro"/>
</dbReference>
<comment type="cofactor">
    <cofactor evidence="1 8">
        <name>pyridoxal 5'-phosphate</name>
        <dbReference type="ChEBI" id="CHEBI:597326"/>
    </cofactor>
</comment>
<evidence type="ECO:0000256" key="6">
    <source>
        <dbReference type="ARBA" id="ARBA00023192"/>
    </source>
</evidence>
<organism evidence="9 10">
    <name type="scientific">Suillus luteus UH-Slu-Lm8-n1</name>
    <dbReference type="NCBI Taxonomy" id="930992"/>
    <lineage>
        <taxon>Eukaryota</taxon>
        <taxon>Fungi</taxon>
        <taxon>Dikarya</taxon>
        <taxon>Basidiomycota</taxon>
        <taxon>Agaricomycotina</taxon>
        <taxon>Agaricomycetes</taxon>
        <taxon>Agaricomycetidae</taxon>
        <taxon>Boletales</taxon>
        <taxon>Suillineae</taxon>
        <taxon>Suillaceae</taxon>
        <taxon>Suillus</taxon>
    </lineage>
</organism>
<dbReference type="EC" id="4.4.1.1" evidence="4"/>
<dbReference type="GO" id="GO:0019343">
    <property type="term" value="P:cysteine biosynthetic process via cystathionine"/>
    <property type="evidence" value="ECO:0007669"/>
    <property type="project" value="TreeGrafter"/>
</dbReference>
<dbReference type="InterPro" id="IPR000277">
    <property type="entry name" value="Cys/Met-Metab_PyrdxlP-dep_enz"/>
</dbReference>
<dbReference type="HOGENOM" id="CLU_2090642_0_0_1"/>
<dbReference type="OrthoDB" id="3047386at2759"/>
<dbReference type="EMBL" id="KN835242">
    <property type="protein sequence ID" value="KIK42316.1"/>
    <property type="molecule type" value="Genomic_DNA"/>
</dbReference>
<reference evidence="10" key="2">
    <citation type="submission" date="2015-01" db="EMBL/GenBank/DDBJ databases">
        <title>Evolutionary Origins and Diversification of the Mycorrhizal Mutualists.</title>
        <authorList>
            <consortium name="DOE Joint Genome Institute"/>
            <consortium name="Mycorrhizal Genomics Consortium"/>
            <person name="Kohler A."/>
            <person name="Kuo A."/>
            <person name="Nagy L.G."/>
            <person name="Floudas D."/>
            <person name="Copeland A."/>
            <person name="Barry K.W."/>
            <person name="Cichocki N."/>
            <person name="Veneault-Fourrey C."/>
            <person name="LaButti K."/>
            <person name="Lindquist E.A."/>
            <person name="Lipzen A."/>
            <person name="Lundell T."/>
            <person name="Morin E."/>
            <person name="Murat C."/>
            <person name="Riley R."/>
            <person name="Ohm R."/>
            <person name="Sun H."/>
            <person name="Tunlid A."/>
            <person name="Henrissat B."/>
            <person name="Grigoriev I.V."/>
            <person name="Hibbett D.S."/>
            <person name="Martin F."/>
        </authorList>
    </citation>
    <scope>NUCLEOTIDE SEQUENCE [LARGE SCALE GENOMIC DNA]</scope>
    <source>
        <strain evidence="10">UH-Slu-Lm8-n1</strain>
    </source>
</reference>
<evidence type="ECO:0000256" key="8">
    <source>
        <dbReference type="RuleBase" id="RU362118"/>
    </source>
</evidence>
<dbReference type="GO" id="GO:0005737">
    <property type="term" value="C:cytoplasm"/>
    <property type="evidence" value="ECO:0007669"/>
    <property type="project" value="TreeGrafter"/>
</dbReference>
<feature type="non-terminal residue" evidence="9">
    <location>
        <position position="117"/>
    </location>
</feature>
<accession>A0A0D0AKD5</accession>
<gene>
    <name evidence="9" type="ORF">CY34DRAFT_805059</name>
</gene>
<keyword evidence="10" id="KW-1185">Reference proteome</keyword>
<evidence type="ECO:0000313" key="9">
    <source>
        <dbReference type="EMBL" id="KIK42316.1"/>
    </source>
</evidence>
<keyword evidence="6" id="KW-0198">Cysteine biosynthesis</keyword>
<dbReference type="Gene3D" id="3.40.640.10">
    <property type="entry name" value="Type I PLP-dependent aspartate aminotransferase-like (Major domain)"/>
    <property type="match status" value="1"/>
</dbReference>
<dbReference type="InterPro" id="IPR015421">
    <property type="entry name" value="PyrdxlP-dep_Trfase_major"/>
</dbReference>
<reference evidence="9 10" key="1">
    <citation type="submission" date="2014-04" db="EMBL/GenBank/DDBJ databases">
        <authorList>
            <consortium name="DOE Joint Genome Institute"/>
            <person name="Kuo A."/>
            <person name="Ruytinx J."/>
            <person name="Rineau F."/>
            <person name="Colpaert J."/>
            <person name="Kohler A."/>
            <person name="Nagy L.G."/>
            <person name="Floudas D."/>
            <person name="Copeland A."/>
            <person name="Barry K.W."/>
            <person name="Cichocki N."/>
            <person name="Veneault-Fourrey C."/>
            <person name="LaButti K."/>
            <person name="Lindquist E.A."/>
            <person name="Lipzen A."/>
            <person name="Lundell T."/>
            <person name="Morin E."/>
            <person name="Murat C."/>
            <person name="Sun H."/>
            <person name="Tunlid A."/>
            <person name="Henrissat B."/>
            <person name="Grigoriev I.V."/>
            <person name="Hibbett D.S."/>
            <person name="Martin F."/>
            <person name="Nordberg H.P."/>
            <person name="Cantor M.N."/>
            <person name="Hua S.X."/>
        </authorList>
    </citation>
    <scope>NUCLEOTIDE SEQUENCE [LARGE SCALE GENOMIC DNA]</scope>
    <source>
        <strain evidence="9 10">UH-Slu-Lm8-n1</strain>
    </source>
</reference>
<dbReference type="Proteomes" id="UP000054485">
    <property type="component" value="Unassembled WGS sequence"/>
</dbReference>
<evidence type="ECO:0000256" key="4">
    <source>
        <dbReference type="ARBA" id="ARBA00012085"/>
    </source>
</evidence>
<keyword evidence="5 8" id="KW-0663">Pyridoxal phosphate</keyword>
<evidence type="ECO:0000256" key="5">
    <source>
        <dbReference type="ARBA" id="ARBA00022898"/>
    </source>
</evidence>
<dbReference type="GO" id="GO:0004123">
    <property type="term" value="F:cystathionine gamma-lyase activity"/>
    <property type="evidence" value="ECO:0007669"/>
    <property type="project" value="TreeGrafter"/>
</dbReference>
<dbReference type="GO" id="GO:0019346">
    <property type="term" value="P:transsulfuration"/>
    <property type="evidence" value="ECO:0007669"/>
    <property type="project" value="InterPro"/>
</dbReference>
<dbReference type="Pfam" id="PF01053">
    <property type="entry name" value="Cys_Met_Meta_PP"/>
    <property type="match status" value="1"/>
</dbReference>
<comment type="pathway">
    <text evidence="2">Amino-acid biosynthesis; L-cysteine biosynthesis; L-cysteine from L-homocysteine and L-serine: step 2/2.</text>
</comment>
<dbReference type="PANTHER" id="PTHR11808">
    <property type="entry name" value="TRANS-SULFURATION ENZYME FAMILY MEMBER"/>
    <property type="match status" value="1"/>
</dbReference>
<dbReference type="InterPro" id="IPR015424">
    <property type="entry name" value="PyrdxlP-dep_Trfase"/>
</dbReference>
<keyword evidence="6" id="KW-0028">Amino-acid biosynthesis</keyword>
<proteinExistence type="inferred from homology"/>
<evidence type="ECO:0000256" key="7">
    <source>
        <dbReference type="ARBA" id="ARBA00029853"/>
    </source>
</evidence>
<dbReference type="PANTHER" id="PTHR11808:SF15">
    <property type="entry name" value="CYSTATHIONINE GAMMA-LYASE"/>
    <property type="match status" value="1"/>
</dbReference>